<feature type="domain" description="Cobalamin-independent methionine synthase MetE C-terminal/archaeal" evidence="13">
    <location>
        <begin position="422"/>
        <end position="743"/>
    </location>
</feature>
<evidence type="ECO:0000313" key="15">
    <source>
        <dbReference type="EMBL" id="GAX07517.1"/>
    </source>
</evidence>
<evidence type="ECO:0000256" key="11">
    <source>
        <dbReference type="PIRSR" id="PIRSR000382-1"/>
    </source>
</evidence>
<evidence type="ECO:0000256" key="12">
    <source>
        <dbReference type="PIRSR" id="PIRSR000382-2"/>
    </source>
</evidence>
<feature type="binding site" evidence="11">
    <location>
        <position position="557"/>
    </location>
    <ligand>
        <name>5-methyltetrahydropteroyltri-L-glutamate</name>
        <dbReference type="ChEBI" id="CHEBI:58207"/>
    </ligand>
</feature>
<dbReference type="Proteomes" id="UP000223370">
    <property type="component" value="Unassembled WGS sequence"/>
</dbReference>
<dbReference type="InterPro" id="IPR013215">
    <property type="entry name" value="Cbl-indep_Met_Synth_N"/>
</dbReference>
<dbReference type="InterPro" id="IPR006276">
    <property type="entry name" value="Cobalamin-indep_Met_synthase"/>
</dbReference>
<keyword evidence="5 15" id="KW-0489">Methyltransferase</keyword>
<keyword evidence="9 12" id="KW-0862">Zinc</keyword>
<organism evidence="15 16">
    <name type="scientific">Secundilactobacillus silagincola</name>
    <dbReference type="NCBI Taxonomy" id="1714681"/>
    <lineage>
        <taxon>Bacteria</taxon>
        <taxon>Bacillati</taxon>
        <taxon>Bacillota</taxon>
        <taxon>Bacilli</taxon>
        <taxon>Lactobacillales</taxon>
        <taxon>Lactobacillaceae</taxon>
        <taxon>Secundilactobacillus</taxon>
    </lineage>
</organism>
<comment type="cofactor">
    <cofactor evidence="12">
        <name>Zn(2+)</name>
        <dbReference type="ChEBI" id="CHEBI:29105"/>
    </cofactor>
    <text evidence="12">Binds 2 Zn(2+) ions per subunit.</text>
</comment>
<comment type="pathway">
    <text evidence="2">Amino-acid biosynthesis; L-methionine biosynthesis via de novo pathway; L-methionine from L-homocysteine (MetE route): step 1/1.</text>
</comment>
<dbReference type="GO" id="GO:0009086">
    <property type="term" value="P:methionine biosynthetic process"/>
    <property type="evidence" value="ECO:0007669"/>
    <property type="project" value="UniProtKB-KW"/>
</dbReference>
<name>A0A1Z5J0F5_9LACO</name>
<comment type="function">
    <text evidence="1">Catalyzes the transfer of a methyl group from 5-methyltetrahydrofolate to homocysteine resulting in methionine formation.</text>
</comment>
<dbReference type="NCBIfam" id="NF003556">
    <property type="entry name" value="PRK05222.1"/>
    <property type="match status" value="1"/>
</dbReference>
<comment type="similarity">
    <text evidence="3">Belongs to the vitamin-B12 independent methionine synthase family.</text>
</comment>
<dbReference type="SUPFAM" id="SSF51726">
    <property type="entry name" value="UROD/MetE-like"/>
    <property type="match status" value="2"/>
</dbReference>
<evidence type="ECO:0000259" key="14">
    <source>
        <dbReference type="Pfam" id="PF08267"/>
    </source>
</evidence>
<gene>
    <name evidence="15" type="primary">metE_1</name>
    <name evidence="15" type="ORF">IWT5_00250</name>
</gene>
<dbReference type="CDD" id="cd03312">
    <property type="entry name" value="CIMS_N_terminal_like"/>
    <property type="match status" value="1"/>
</dbReference>
<keyword evidence="7 15" id="KW-0808">Transferase</keyword>
<feature type="binding site" evidence="11">
    <location>
        <position position="18"/>
    </location>
    <ligand>
        <name>5-methyltetrahydropteroyltri-L-glutamate</name>
        <dbReference type="ChEBI" id="CHEBI:58207"/>
    </ligand>
</feature>
<evidence type="ECO:0000256" key="4">
    <source>
        <dbReference type="ARBA" id="ARBA00012034"/>
    </source>
</evidence>
<dbReference type="AlphaFoldDB" id="A0A1Z5J0F5"/>
<feature type="binding site" evidence="12">
    <location>
        <position position="721"/>
    </location>
    <ligand>
        <name>Zn(2+)</name>
        <dbReference type="ChEBI" id="CHEBI:29105"/>
        <label>1</label>
        <note>catalytic</note>
    </ligand>
</feature>
<evidence type="ECO:0000313" key="16">
    <source>
        <dbReference type="Proteomes" id="UP000223370"/>
    </source>
</evidence>
<feature type="binding site" evidence="11">
    <location>
        <position position="480"/>
    </location>
    <ligand>
        <name>L-methionine</name>
        <dbReference type="ChEBI" id="CHEBI:57844"/>
    </ligand>
</feature>
<feature type="binding site" evidence="12">
    <location>
        <position position="640"/>
    </location>
    <ligand>
        <name>Zn(2+)</name>
        <dbReference type="ChEBI" id="CHEBI:29105"/>
        <label>1</label>
        <note>catalytic</note>
    </ligand>
</feature>
<dbReference type="Pfam" id="PF01717">
    <property type="entry name" value="Meth_synt_2"/>
    <property type="match status" value="1"/>
</dbReference>
<dbReference type="PANTHER" id="PTHR30519">
    <property type="entry name" value="5-METHYLTETRAHYDROPTEROYLTRIGLUTAMATE--HOMOCYSTEINE METHYLTRANSFERASE"/>
    <property type="match status" value="1"/>
</dbReference>
<evidence type="ECO:0000256" key="9">
    <source>
        <dbReference type="ARBA" id="ARBA00022833"/>
    </source>
</evidence>
<feature type="domain" description="Cobalamin-independent methionine synthase MetE N-terminal" evidence="14">
    <location>
        <begin position="3"/>
        <end position="311"/>
    </location>
</feature>
<evidence type="ECO:0000256" key="7">
    <source>
        <dbReference type="ARBA" id="ARBA00022679"/>
    </source>
</evidence>
<dbReference type="GO" id="GO:0003871">
    <property type="term" value="F:5-methyltetrahydropteroyltriglutamate-homocysteine S-methyltransferase activity"/>
    <property type="evidence" value="ECO:0007669"/>
    <property type="project" value="UniProtKB-EC"/>
</dbReference>
<feature type="binding site" evidence="11">
    <location>
        <begin position="427"/>
        <end position="429"/>
    </location>
    <ligand>
        <name>L-homocysteine</name>
        <dbReference type="ChEBI" id="CHEBI:58199"/>
    </ligand>
</feature>
<feature type="binding site" evidence="12">
    <location>
        <position position="638"/>
    </location>
    <ligand>
        <name>Zn(2+)</name>
        <dbReference type="ChEBI" id="CHEBI:29105"/>
        <label>1</label>
        <note>catalytic</note>
    </ligand>
</feature>
<evidence type="ECO:0000256" key="2">
    <source>
        <dbReference type="ARBA" id="ARBA00004681"/>
    </source>
</evidence>
<dbReference type="GO" id="GO:0008270">
    <property type="term" value="F:zinc ion binding"/>
    <property type="evidence" value="ECO:0007669"/>
    <property type="project" value="InterPro"/>
</dbReference>
<proteinExistence type="inferred from homology"/>
<reference evidence="15 16" key="1">
    <citation type="submission" date="2015-11" db="EMBL/GenBank/DDBJ databases">
        <title>Draft genome sequences of new species of the genus Lactobacillus isolated from orchardgrass silage.</title>
        <authorList>
            <person name="Tohno M."/>
            <person name="Tanizawa Y."/>
            <person name="Arita M."/>
        </authorList>
    </citation>
    <scope>NUCLEOTIDE SEQUENCE [LARGE SCALE GENOMIC DNA]</scope>
    <source>
        <strain evidence="15 16">IWT5</strain>
    </source>
</reference>
<dbReference type="EC" id="2.1.1.14" evidence="4"/>
<dbReference type="InterPro" id="IPR002629">
    <property type="entry name" value="Met_Synth_C/arc"/>
</dbReference>
<evidence type="ECO:0000256" key="3">
    <source>
        <dbReference type="ARBA" id="ARBA00009553"/>
    </source>
</evidence>
<dbReference type="GO" id="GO:0032259">
    <property type="term" value="P:methylation"/>
    <property type="evidence" value="ECO:0007669"/>
    <property type="project" value="UniProtKB-KW"/>
</dbReference>
<dbReference type="OrthoDB" id="244285at2"/>
<comment type="caution">
    <text evidence="15">The sequence shown here is derived from an EMBL/GenBank/DDBJ whole genome shotgun (WGS) entry which is preliminary data.</text>
</comment>
<keyword evidence="6" id="KW-0028">Amino-acid biosynthesis</keyword>
<dbReference type="InterPro" id="IPR038071">
    <property type="entry name" value="UROD/MetE-like_sf"/>
</dbReference>
<evidence type="ECO:0000256" key="5">
    <source>
        <dbReference type="ARBA" id="ARBA00022603"/>
    </source>
</evidence>
<evidence type="ECO:0000256" key="10">
    <source>
        <dbReference type="ARBA" id="ARBA00023167"/>
    </source>
</evidence>
<keyword evidence="8 12" id="KW-0479">Metal-binding</keyword>
<evidence type="ECO:0000256" key="1">
    <source>
        <dbReference type="ARBA" id="ARBA00002777"/>
    </source>
</evidence>
<keyword evidence="16" id="KW-1185">Reference proteome</keyword>
<dbReference type="UniPathway" id="UPA00051">
    <property type="reaction ID" value="UER00082"/>
</dbReference>
<evidence type="ECO:0000259" key="13">
    <source>
        <dbReference type="Pfam" id="PF01717"/>
    </source>
</evidence>
<feature type="binding site" evidence="11">
    <location>
        <begin position="427"/>
        <end position="429"/>
    </location>
    <ligand>
        <name>L-methionine</name>
        <dbReference type="ChEBI" id="CHEBI:57844"/>
    </ligand>
</feature>
<dbReference type="Pfam" id="PF08267">
    <property type="entry name" value="Meth_synt_1"/>
    <property type="match status" value="1"/>
</dbReference>
<dbReference type="PIRSF" id="PIRSF000382">
    <property type="entry name" value="MeTrfase_B12_ind"/>
    <property type="match status" value="1"/>
</dbReference>
<evidence type="ECO:0000256" key="6">
    <source>
        <dbReference type="ARBA" id="ARBA00022605"/>
    </source>
</evidence>
<dbReference type="RefSeq" id="WP_098823493.1">
    <property type="nucleotide sequence ID" value="NZ_BCMJ01000001.1"/>
</dbReference>
<evidence type="ECO:0000256" key="8">
    <source>
        <dbReference type="ARBA" id="ARBA00022723"/>
    </source>
</evidence>
<dbReference type="CDD" id="cd03311">
    <property type="entry name" value="CIMS_C_terminal_like"/>
    <property type="match status" value="1"/>
</dbReference>
<dbReference type="EMBL" id="BCMJ01000001">
    <property type="protein sequence ID" value="GAX07517.1"/>
    <property type="molecule type" value="Genomic_DNA"/>
</dbReference>
<protein>
    <recommendedName>
        <fullName evidence="4">5-methyltetrahydropteroyltriglutamate--homocysteine S-methyltransferase</fullName>
        <ecNumber evidence="4">2.1.1.14</ecNumber>
    </recommendedName>
</protein>
<accession>A0A1Z5J0F5</accession>
<feature type="binding site" evidence="11">
    <location>
        <position position="595"/>
    </location>
    <ligand>
        <name>L-homocysteine</name>
        <dbReference type="ChEBI" id="CHEBI:58199"/>
    </ligand>
</feature>
<sequence length="749" mass="84467">MTTTIIGYPRIGRHLELKKAVEAYHSQTITAADLNRIAAQIRQQNWQTQAQAGIDWLPVNDFSYEDQVLDTAALFNLIPQRFQQLQLSPLDTYFAMARGTQTATGFLPPLKMATWFNTRYGYFIPELDDSTTIQLTGTKPFDEFKEAKQLGYHARPTIIGPYTLLKFSRITGTQKISDYIEGFVAAYAQLFKQFDQLGADWLQLDEPALVLAPTKADLALFRHIYTALLPQKGQLKILLQTAYGDIREAYAQLISQDFDALGLDFVDGQQTEACIQEQGFPDDKILFAGIVNGRNVWRTNYQTVLNQLHRLPVKHVVLSTSCSLLHLPISLKSETTLPEHVRPYLAFADEKLADLVAINDLLAGRKPALLLVNQQLFNHSRGAENTRVTERLQTLTSADYHRKSERAVRQQVQQRAVPLPMLPTTTIGSFPQTAADQQRKMAFKQGKLTQAQFQSATHKRMQACLTEQTKLGLDVLVTGEYDRDDMISDFDHQLSGFLFTEHAWIQTFGTYCAQPPIIWGDIAWTHPITVAETAAAQQLTNRPVKGVLTGPLTLVNWAYPREDVPLRVSATQIALALQDEAHALETNGIHIIQIDEPAFRSQLPLRRTDWYTGYFNWAIKVIRLVASRLQSTTRFHIHMCYDHYTDILDVLDQLDADALSLSAKDPTLLDALHDAHFTTPVGLGMFDTAQFKLSTTDTLVTKLQASIKQLGPEHLWVNPDCGLKTLPEADALTNLERMVRATKQIREII</sequence>
<keyword evidence="10" id="KW-0486">Methionine biosynthesis</keyword>
<dbReference type="Gene3D" id="3.20.20.210">
    <property type="match status" value="2"/>
</dbReference>
<feature type="binding site" evidence="11">
    <location>
        <position position="595"/>
    </location>
    <ligand>
        <name>L-methionine</name>
        <dbReference type="ChEBI" id="CHEBI:57844"/>
    </ligand>
</feature>